<keyword evidence="7" id="KW-0256">Endoplasmic reticulum</keyword>
<evidence type="ECO:0000256" key="5">
    <source>
        <dbReference type="ARBA" id="ARBA00022692"/>
    </source>
</evidence>
<organism evidence="12">
    <name type="scientific">Daphnia pulex</name>
    <name type="common">Water flea</name>
    <dbReference type="NCBI Taxonomy" id="6669"/>
    <lineage>
        <taxon>Eukaryota</taxon>
        <taxon>Metazoa</taxon>
        <taxon>Ecdysozoa</taxon>
        <taxon>Arthropoda</taxon>
        <taxon>Crustacea</taxon>
        <taxon>Branchiopoda</taxon>
        <taxon>Diplostraca</taxon>
        <taxon>Cladocera</taxon>
        <taxon>Anomopoda</taxon>
        <taxon>Daphniidae</taxon>
        <taxon>Daphnia</taxon>
    </lineage>
</organism>
<evidence type="ECO:0000256" key="2">
    <source>
        <dbReference type="ARBA" id="ARBA00004115"/>
    </source>
</evidence>
<evidence type="ECO:0000256" key="4">
    <source>
        <dbReference type="ARBA" id="ARBA00021110"/>
    </source>
</evidence>
<comment type="function">
    <text evidence="1">TRAP proteins are part of a complex whose function is to bind calcium to the ER membrane and thereby regulate the retention of ER resident proteins.</text>
</comment>
<evidence type="ECO:0000256" key="8">
    <source>
        <dbReference type="ARBA" id="ARBA00022989"/>
    </source>
</evidence>
<dbReference type="AlphaFoldDB" id="A0A4Y7MUT8"/>
<comment type="subcellular location">
    <subcellularLocation>
        <location evidence="2">Endoplasmic reticulum membrane</location>
        <topology evidence="2">Single-pass type I membrane protein</topology>
    </subcellularLocation>
</comment>
<dbReference type="PIRSF" id="PIRSF016400">
    <property type="entry name" value="TRAP_beta"/>
    <property type="match status" value="1"/>
</dbReference>
<evidence type="ECO:0000256" key="6">
    <source>
        <dbReference type="ARBA" id="ARBA00022729"/>
    </source>
</evidence>
<evidence type="ECO:0000256" key="3">
    <source>
        <dbReference type="ARBA" id="ARBA00005610"/>
    </source>
</evidence>
<dbReference type="GO" id="GO:0005789">
    <property type="term" value="C:endoplasmic reticulum membrane"/>
    <property type="evidence" value="ECO:0007669"/>
    <property type="project" value="UniProtKB-SubCell"/>
</dbReference>
<dbReference type="PANTHER" id="PTHR12861:SF3">
    <property type="entry name" value="TRANSLOCON-ASSOCIATED PROTEIN SUBUNIT BETA"/>
    <property type="match status" value="1"/>
</dbReference>
<sequence>MIKIICVRARKNEKRPATTSPFTMDNWLKICLLVVFAVATTGNEEATPAKLLFSKQILNKYLVEGMDIVIKYSLFNVGGTAALDVQVADNTFGPQDFEVVGGQLKVTIDRIAPGSNATHVVVIRPSKFGYFNFTAAEVTYLPSENAAEALVGLSSEPGQGAIVPFKEYDRKFSPHLLDWLSFAVMSMPSLVLPFALWFSSKSKYEAVLTQKKDK</sequence>
<comment type="similarity">
    <text evidence="3">Belongs to the TRAP-beta family.</text>
</comment>
<evidence type="ECO:0000256" key="9">
    <source>
        <dbReference type="ARBA" id="ARBA00023136"/>
    </source>
</evidence>
<keyword evidence="10" id="KW-0325">Glycoprotein</keyword>
<gene>
    <name evidence="12" type="primary">EOG090X0EPM</name>
</gene>
<dbReference type="PANTHER" id="PTHR12861">
    <property type="entry name" value="TRANSLOCON-ASSOCIATED PROTEIN, BETA SUBUNIT PRECURSOR TRAP-BETA SIGNAL SEQUENCE RECEPTOR BETA SUBUNIT"/>
    <property type="match status" value="1"/>
</dbReference>
<keyword evidence="8 11" id="KW-1133">Transmembrane helix</keyword>
<evidence type="ECO:0000256" key="1">
    <source>
        <dbReference type="ARBA" id="ARBA00002838"/>
    </source>
</evidence>
<keyword evidence="6" id="KW-0732">Signal</keyword>
<feature type="transmembrane region" description="Helical" evidence="11">
    <location>
        <begin position="176"/>
        <end position="198"/>
    </location>
</feature>
<reference evidence="12" key="1">
    <citation type="submission" date="2018-08" db="EMBL/GenBank/DDBJ databases">
        <authorList>
            <person name="Cornetti L."/>
        </authorList>
    </citation>
    <scope>NUCLEOTIDE SEQUENCE</scope>
    <source>
        <strain evidence="12">CH-H</strain>
    </source>
</reference>
<evidence type="ECO:0000313" key="12">
    <source>
        <dbReference type="EMBL" id="SVE83935.1"/>
    </source>
</evidence>
<keyword evidence="5 11" id="KW-0812">Transmembrane</keyword>
<evidence type="ECO:0000256" key="7">
    <source>
        <dbReference type="ARBA" id="ARBA00022824"/>
    </source>
</evidence>
<proteinExistence type="evidence at transcript level"/>
<dbReference type="OrthoDB" id="5860827at2759"/>
<keyword evidence="9 11" id="KW-0472">Membrane</keyword>
<name>A0A4Y7MUT8_DAPPU</name>
<dbReference type="EMBL" id="LR014316">
    <property type="protein sequence ID" value="SVE83935.1"/>
    <property type="molecule type" value="mRNA"/>
</dbReference>
<accession>A0A4Y7MUT8</accession>
<dbReference type="Pfam" id="PF05753">
    <property type="entry name" value="TRAP_beta"/>
    <property type="match status" value="1"/>
</dbReference>
<evidence type="ECO:0000256" key="10">
    <source>
        <dbReference type="ARBA" id="ARBA00023180"/>
    </source>
</evidence>
<evidence type="ECO:0000256" key="11">
    <source>
        <dbReference type="SAM" id="Phobius"/>
    </source>
</evidence>
<dbReference type="InterPro" id="IPR008856">
    <property type="entry name" value="TRAP_beta"/>
</dbReference>
<protein>
    <recommendedName>
        <fullName evidence="4">Translocon-associated protein subunit beta</fullName>
    </recommendedName>
</protein>